<evidence type="ECO:0000313" key="3">
    <source>
        <dbReference type="EMBL" id="KAG7347266.1"/>
    </source>
</evidence>
<feature type="compositionally biased region" description="Low complexity" evidence="1">
    <location>
        <begin position="37"/>
        <end position="51"/>
    </location>
</feature>
<evidence type="ECO:0000256" key="1">
    <source>
        <dbReference type="SAM" id="MobiDB-lite"/>
    </source>
</evidence>
<feature type="chain" id="PRO_5039909350" evidence="2">
    <location>
        <begin position="26"/>
        <end position="131"/>
    </location>
</feature>
<feature type="signal peptide" evidence="2">
    <location>
        <begin position="1"/>
        <end position="25"/>
    </location>
</feature>
<keyword evidence="2" id="KW-0732">Signal</keyword>
<reference evidence="3" key="2">
    <citation type="submission" date="2021-04" db="EMBL/GenBank/DDBJ databases">
        <authorList>
            <person name="Podell S."/>
        </authorList>
    </citation>
    <scope>NUCLEOTIDE SEQUENCE</scope>
    <source>
        <strain evidence="3">Hildebrandi</strain>
    </source>
</reference>
<protein>
    <submittedName>
        <fullName evidence="3">Uncharacterized protein</fullName>
    </submittedName>
</protein>
<keyword evidence="4" id="KW-1185">Reference proteome</keyword>
<proteinExistence type="predicted"/>
<evidence type="ECO:0000313" key="4">
    <source>
        <dbReference type="Proteomes" id="UP000693970"/>
    </source>
</evidence>
<feature type="compositionally biased region" description="Low complexity" evidence="1">
    <location>
        <begin position="59"/>
        <end position="72"/>
    </location>
</feature>
<dbReference type="EMBL" id="JAGRRH010000020">
    <property type="protein sequence ID" value="KAG7347266.1"/>
    <property type="molecule type" value="Genomic_DNA"/>
</dbReference>
<reference evidence="3" key="1">
    <citation type="journal article" date="2021" name="Sci. Rep.">
        <title>Diploid genomic architecture of Nitzschia inconspicua, an elite biomass production diatom.</title>
        <authorList>
            <person name="Oliver A."/>
            <person name="Podell S."/>
            <person name="Pinowska A."/>
            <person name="Traller J.C."/>
            <person name="Smith S.R."/>
            <person name="McClure R."/>
            <person name="Beliaev A."/>
            <person name="Bohutskyi P."/>
            <person name="Hill E.A."/>
            <person name="Rabines A."/>
            <person name="Zheng H."/>
            <person name="Allen L.Z."/>
            <person name="Kuo A."/>
            <person name="Grigoriev I.V."/>
            <person name="Allen A.E."/>
            <person name="Hazlebeck D."/>
            <person name="Allen E.E."/>
        </authorList>
    </citation>
    <scope>NUCLEOTIDE SEQUENCE</scope>
    <source>
        <strain evidence="3">Hildebrandi</strain>
    </source>
</reference>
<evidence type="ECO:0000256" key="2">
    <source>
        <dbReference type="SAM" id="SignalP"/>
    </source>
</evidence>
<accession>A0A9K3KPU1</accession>
<dbReference type="Proteomes" id="UP000693970">
    <property type="component" value="Unassembled WGS sequence"/>
</dbReference>
<comment type="caution">
    <text evidence="3">The sequence shown here is derived from an EMBL/GenBank/DDBJ whole genome shotgun (WGS) entry which is preliminary data.</text>
</comment>
<name>A0A9K3KPU1_9STRA</name>
<dbReference type="AlphaFoldDB" id="A0A9K3KPU1"/>
<gene>
    <name evidence="3" type="ORF">IV203_015971</name>
</gene>
<feature type="region of interest" description="Disordered" evidence="1">
    <location>
        <begin position="26"/>
        <end position="89"/>
    </location>
</feature>
<organism evidence="3 4">
    <name type="scientific">Nitzschia inconspicua</name>
    <dbReference type="NCBI Taxonomy" id="303405"/>
    <lineage>
        <taxon>Eukaryota</taxon>
        <taxon>Sar</taxon>
        <taxon>Stramenopiles</taxon>
        <taxon>Ochrophyta</taxon>
        <taxon>Bacillariophyta</taxon>
        <taxon>Bacillariophyceae</taxon>
        <taxon>Bacillariophycidae</taxon>
        <taxon>Bacillariales</taxon>
        <taxon>Bacillariaceae</taxon>
        <taxon>Nitzschia</taxon>
    </lineage>
</organism>
<sequence length="131" mass="13350">MNVLLKFSAFLMAIIAMLNMDGAKGSMNNTSVGIRGSSWSSDDVDSPSLDDPSPDDVDSPSLDDPSPDSNDGSSDDLGEASAGQEDNVVQFALGTSDLSSLSSDGSSPLTSNALRILSVTVGLGATTLMMA</sequence>